<feature type="signal peptide" evidence="1">
    <location>
        <begin position="1"/>
        <end position="22"/>
    </location>
</feature>
<dbReference type="RefSeq" id="WP_036708641.1">
    <property type="nucleotide sequence ID" value="NZ_JRKQ01000026.1"/>
</dbReference>
<feature type="chain" id="PRO_5001946174" description="Peptidoglycan binding-like domain-containing protein" evidence="1">
    <location>
        <begin position="23"/>
        <end position="474"/>
    </location>
</feature>
<dbReference type="Proteomes" id="UP000029858">
    <property type="component" value="Unassembled WGS sequence"/>
</dbReference>
<organism evidence="3 4">
    <name type="scientific">Paracoccus sanguinis</name>
    <dbReference type="NCBI Taxonomy" id="1545044"/>
    <lineage>
        <taxon>Bacteria</taxon>
        <taxon>Pseudomonadati</taxon>
        <taxon>Pseudomonadota</taxon>
        <taxon>Alphaproteobacteria</taxon>
        <taxon>Rhodobacterales</taxon>
        <taxon>Paracoccaceae</taxon>
        <taxon>Paracoccus</taxon>
    </lineage>
</organism>
<sequence length="474" mass="47664">MVRNGFSAALAAVLGSALVAGAAAAQQAPVVVGGQGTQPGGVAGTIAQAAQDQLMWELTVQTGTEAAYRNYLSRNPNGMHAAEARAALGRLQAGTPVQAPAPAGTATTTTVPVTTPAPELPAGTSAADAARAEVAAATGAVTAPNANAAGTEAALGLSRETRQAVQAGLTRLGHDTRGVDGVFGSGTRRAITAWQQSRGYPATGYLNAAQVEELRISGRPGGAEPAGTATAAATEAALDLTATQRRIIQSRLTQMGHDTRGVDGKFGSGTRRAITAWQRSAGVAATGYLTRADADAILNAGNTPVVGGGSVDADAAARVELGLNLTREQRIAVQRGLVAAGHDTRGVDGQFGSGTRRAIRAWQVARGDAATGYLTRAQADALSGTAPVVVPAPGTGGSAGATAASEAGLNLGAIERTEVQTRLAALGYDPRGIDGKFGSGTRAAIRSWQGDNGLTATGYLNADQLARLRGQRRN</sequence>
<evidence type="ECO:0000259" key="2">
    <source>
        <dbReference type="Pfam" id="PF01471"/>
    </source>
</evidence>
<name>A0A099GKF7_9RHOB</name>
<accession>A0A099GKF7</accession>
<protein>
    <recommendedName>
        <fullName evidence="2">Peptidoglycan binding-like domain-containing protein</fullName>
    </recommendedName>
</protein>
<dbReference type="Pfam" id="PF01471">
    <property type="entry name" value="PG_binding_1"/>
    <property type="match status" value="4"/>
</dbReference>
<evidence type="ECO:0000313" key="3">
    <source>
        <dbReference type="EMBL" id="KGJ22593.1"/>
    </source>
</evidence>
<dbReference type="SUPFAM" id="SSF47090">
    <property type="entry name" value="PGBD-like"/>
    <property type="match status" value="4"/>
</dbReference>
<reference evidence="3 4" key="1">
    <citation type="submission" date="2014-09" db="EMBL/GenBank/DDBJ databases">
        <authorList>
            <person name="McGinnis J.M."/>
            <person name="Wolfgang W.J."/>
        </authorList>
    </citation>
    <scope>NUCLEOTIDE SEQUENCE [LARGE SCALE GENOMIC DNA]</scope>
    <source>
        <strain evidence="3 4">5503</strain>
    </source>
</reference>
<feature type="domain" description="Peptidoglycan binding-like" evidence="2">
    <location>
        <begin position="327"/>
        <end position="382"/>
    </location>
</feature>
<dbReference type="AlphaFoldDB" id="A0A099GKF7"/>
<proteinExistence type="predicted"/>
<feature type="domain" description="Peptidoglycan binding-like" evidence="2">
    <location>
        <begin position="416"/>
        <end position="468"/>
    </location>
</feature>
<feature type="domain" description="Peptidoglycan binding-like" evidence="2">
    <location>
        <begin position="159"/>
        <end position="212"/>
    </location>
</feature>
<dbReference type="InterPro" id="IPR002477">
    <property type="entry name" value="Peptidoglycan-bd-like"/>
</dbReference>
<evidence type="ECO:0000256" key="1">
    <source>
        <dbReference type="SAM" id="SignalP"/>
    </source>
</evidence>
<gene>
    <name evidence="3" type="ORF">IX56_07145</name>
</gene>
<dbReference type="InterPro" id="IPR036366">
    <property type="entry name" value="PGBDSf"/>
</dbReference>
<feature type="domain" description="Peptidoglycan binding-like" evidence="2">
    <location>
        <begin position="243"/>
        <end position="292"/>
    </location>
</feature>
<dbReference type="InterPro" id="IPR036365">
    <property type="entry name" value="PGBD-like_sf"/>
</dbReference>
<dbReference type="Gene3D" id="1.10.101.10">
    <property type="entry name" value="PGBD-like superfamily/PGBD"/>
    <property type="match status" value="4"/>
</dbReference>
<dbReference type="EMBL" id="JRKQ01000026">
    <property type="protein sequence ID" value="KGJ22593.1"/>
    <property type="molecule type" value="Genomic_DNA"/>
</dbReference>
<evidence type="ECO:0000313" key="4">
    <source>
        <dbReference type="Proteomes" id="UP000029858"/>
    </source>
</evidence>
<keyword evidence="1" id="KW-0732">Signal</keyword>
<comment type="caution">
    <text evidence="3">The sequence shown here is derived from an EMBL/GenBank/DDBJ whole genome shotgun (WGS) entry which is preliminary data.</text>
</comment>
<reference evidence="3 4" key="2">
    <citation type="submission" date="2014-10" db="EMBL/GenBank/DDBJ databases">
        <title>Paracoccus sanguinis sp. nov., isolated from clinical specimens of New York State patients.</title>
        <authorList>
            <person name="Mingle L.A."/>
            <person name="Cole J.A."/>
            <person name="Lapierre P."/>
            <person name="Musser K.A."/>
        </authorList>
    </citation>
    <scope>NUCLEOTIDE SEQUENCE [LARGE SCALE GENOMIC DNA]</scope>
    <source>
        <strain evidence="3 4">5503</strain>
    </source>
</reference>